<protein>
    <submittedName>
        <fullName evidence="1">Uncharacterized protein</fullName>
    </submittedName>
</protein>
<comment type="caution">
    <text evidence="1">The sequence shown here is derived from an EMBL/GenBank/DDBJ whole genome shotgun (WGS) entry which is preliminary data.</text>
</comment>
<dbReference type="Proteomes" id="UP000236291">
    <property type="component" value="Unassembled WGS sequence"/>
</dbReference>
<reference evidence="1 2" key="1">
    <citation type="journal article" date="2014" name="Am. J. Bot.">
        <title>Genome assembly and annotation for red clover (Trifolium pratense; Fabaceae).</title>
        <authorList>
            <person name="Istvanek J."/>
            <person name="Jaros M."/>
            <person name="Krenek A."/>
            <person name="Repkova J."/>
        </authorList>
    </citation>
    <scope>NUCLEOTIDE SEQUENCE [LARGE SCALE GENOMIC DNA]</scope>
    <source>
        <strain evidence="2">cv. Tatra</strain>
        <tissue evidence="1">Young leaves</tissue>
    </source>
</reference>
<proteinExistence type="predicted"/>
<feature type="non-terminal residue" evidence="1">
    <location>
        <position position="1"/>
    </location>
</feature>
<accession>A0A2K3L2M5</accession>
<evidence type="ECO:0000313" key="1">
    <source>
        <dbReference type="EMBL" id="PNX72788.1"/>
    </source>
</evidence>
<evidence type="ECO:0000313" key="2">
    <source>
        <dbReference type="Proteomes" id="UP000236291"/>
    </source>
</evidence>
<organism evidence="1 2">
    <name type="scientific">Trifolium pratense</name>
    <name type="common">Red clover</name>
    <dbReference type="NCBI Taxonomy" id="57577"/>
    <lineage>
        <taxon>Eukaryota</taxon>
        <taxon>Viridiplantae</taxon>
        <taxon>Streptophyta</taxon>
        <taxon>Embryophyta</taxon>
        <taxon>Tracheophyta</taxon>
        <taxon>Spermatophyta</taxon>
        <taxon>Magnoliopsida</taxon>
        <taxon>eudicotyledons</taxon>
        <taxon>Gunneridae</taxon>
        <taxon>Pentapetalae</taxon>
        <taxon>rosids</taxon>
        <taxon>fabids</taxon>
        <taxon>Fabales</taxon>
        <taxon>Fabaceae</taxon>
        <taxon>Papilionoideae</taxon>
        <taxon>50 kb inversion clade</taxon>
        <taxon>NPAAA clade</taxon>
        <taxon>Hologalegina</taxon>
        <taxon>IRL clade</taxon>
        <taxon>Trifolieae</taxon>
        <taxon>Trifolium</taxon>
    </lineage>
</organism>
<reference evidence="1 2" key="2">
    <citation type="journal article" date="2017" name="Front. Plant Sci.">
        <title>Gene Classification and Mining of Molecular Markers Useful in Red Clover (Trifolium pratense) Breeding.</title>
        <authorList>
            <person name="Istvanek J."/>
            <person name="Dluhosova J."/>
            <person name="Dluhos P."/>
            <person name="Patkova L."/>
            <person name="Nedelnik J."/>
            <person name="Repkova J."/>
        </authorList>
    </citation>
    <scope>NUCLEOTIDE SEQUENCE [LARGE SCALE GENOMIC DNA]</scope>
    <source>
        <strain evidence="2">cv. Tatra</strain>
        <tissue evidence="1">Young leaves</tissue>
    </source>
</reference>
<sequence length="23" mass="2546">TLLPGMWLAEVTPDSYKVAEVPE</sequence>
<dbReference type="AlphaFoldDB" id="A0A2K3L2M5"/>
<name>A0A2K3L2M5_TRIPR</name>
<dbReference type="EMBL" id="ASHM01025105">
    <property type="protein sequence ID" value="PNX72788.1"/>
    <property type="molecule type" value="Genomic_DNA"/>
</dbReference>
<gene>
    <name evidence="1" type="ORF">L195_g028684</name>
</gene>